<feature type="domain" description="Vwde helical" evidence="2">
    <location>
        <begin position="70"/>
        <end position="151"/>
    </location>
</feature>
<feature type="region of interest" description="Disordered" evidence="1">
    <location>
        <begin position="147"/>
        <end position="178"/>
    </location>
</feature>
<dbReference type="AlphaFoldDB" id="A0A8S3UWQ9"/>
<evidence type="ECO:0000313" key="3">
    <source>
        <dbReference type="EMBL" id="CAG2250026.1"/>
    </source>
</evidence>
<evidence type="ECO:0000259" key="2">
    <source>
        <dbReference type="Pfam" id="PF26129"/>
    </source>
</evidence>
<comment type="caution">
    <text evidence="3">The sequence shown here is derived from an EMBL/GenBank/DDBJ whole genome shotgun (WGS) entry which is preliminary data.</text>
</comment>
<keyword evidence="4" id="KW-1185">Reference proteome</keyword>
<dbReference type="OrthoDB" id="6065705at2759"/>
<dbReference type="EMBL" id="CAJPWZ010003027">
    <property type="protein sequence ID" value="CAG2250026.1"/>
    <property type="molecule type" value="Genomic_DNA"/>
</dbReference>
<evidence type="ECO:0000313" key="4">
    <source>
        <dbReference type="Proteomes" id="UP000683360"/>
    </source>
</evidence>
<dbReference type="Pfam" id="PF26129">
    <property type="entry name" value="Vwde"/>
    <property type="match status" value="1"/>
</dbReference>
<sequence length="340" mass="38672">MKTQVLYCSCYGTSKLKEFSNDKTADCAWKEDLPRCKPLKYKENKCAIYGRKKREIEDDFEFDVPLEVFEWENGWTEQKAINACKSHFQKSKLYKLCSKIIRSSKDDIKSCVNDIKMSGSDIFLSASLDSMRASCLNELRTNTTFWKPKPRPPVPTTTERTMQSNIKPSSTTPSTTTASNFDIADIEDISIFDIAEEVFNNDCPNDCSESGTCQQGPVNAMMHLKVMIAQSTDGKNQRCTGYLKNRSVIYRKDSARSSQYLEKDFTNQNCKMSHNGSEGSPIIVYDSTCTTCKGVDGTVDCEMREDVCIVERKCYRQDHECKSPRHPNPVVTLTVQQYCI</sequence>
<evidence type="ECO:0000256" key="1">
    <source>
        <dbReference type="SAM" id="MobiDB-lite"/>
    </source>
</evidence>
<reference evidence="3" key="1">
    <citation type="submission" date="2021-03" db="EMBL/GenBank/DDBJ databases">
        <authorList>
            <person name="Bekaert M."/>
        </authorList>
    </citation>
    <scope>NUCLEOTIDE SEQUENCE</scope>
</reference>
<organism evidence="3 4">
    <name type="scientific">Mytilus edulis</name>
    <name type="common">Blue mussel</name>
    <dbReference type="NCBI Taxonomy" id="6550"/>
    <lineage>
        <taxon>Eukaryota</taxon>
        <taxon>Metazoa</taxon>
        <taxon>Spiralia</taxon>
        <taxon>Lophotrochozoa</taxon>
        <taxon>Mollusca</taxon>
        <taxon>Bivalvia</taxon>
        <taxon>Autobranchia</taxon>
        <taxon>Pteriomorphia</taxon>
        <taxon>Mytilida</taxon>
        <taxon>Mytiloidea</taxon>
        <taxon>Mytilidae</taxon>
        <taxon>Mytilinae</taxon>
        <taxon>Mytilus</taxon>
    </lineage>
</organism>
<feature type="compositionally biased region" description="Low complexity" evidence="1">
    <location>
        <begin position="168"/>
        <end position="177"/>
    </location>
</feature>
<protein>
    <recommendedName>
        <fullName evidence="2">Vwde helical domain-containing protein</fullName>
    </recommendedName>
</protein>
<name>A0A8S3UWQ9_MYTED</name>
<gene>
    <name evidence="3" type="ORF">MEDL_61765</name>
</gene>
<proteinExistence type="predicted"/>
<dbReference type="InterPro" id="IPR058727">
    <property type="entry name" value="Helical_Vwde"/>
</dbReference>
<accession>A0A8S3UWQ9</accession>
<dbReference type="Proteomes" id="UP000683360">
    <property type="component" value="Unassembled WGS sequence"/>
</dbReference>